<accession>A0AB34K7H9</accession>
<evidence type="ECO:0000313" key="2">
    <source>
        <dbReference type="EMBL" id="KAL1528826.1"/>
    </source>
</evidence>
<gene>
    <name evidence="2" type="ORF">AB1Y20_010149</name>
</gene>
<dbReference type="EMBL" id="JBGBPQ010000002">
    <property type="protein sequence ID" value="KAL1528826.1"/>
    <property type="molecule type" value="Genomic_DNA"/>
</dbReference>
<proteinExistence type="predicted"/>
<organism evidence="2 3">
    <name type="scientific">Prymnesium parvum</name>
    <name type="common">Toxic golden alga</name>
    <dbReference type="NCBI Taxonomy" id="97485"/>
    <lineage>
        <taxon>Eukaryota</taxon>
        <taxon>Haptista</taxon>
        <taxon>Haptophyta</taxon>
        <taxon>Prymnesiophyceae</taxon>
        <taxon>Prymnesiales</taxon>
        <taxon>Prymnesiaceae</taxon>
        <taxon>Prymnesium</taxon>
    </lineage>
</organism>
<keyword evidence="3" id="KW-1185">Reference proteome</keyword>
<name>A0AB34K7H9_PRYPA</name>
<comment type="caution">
    <text evidence="2">The sequence shown here is derived from an EMBL/GenBank/DDBJ whole genome shotgun (WGS) entry which is preliminary data.</text>
</comment>
<dbReference type="AlphaFoldDB" id="A0AB34K7H9"/>
<evidence type="ECO:0000256" key="1">
    <source>
        <dbReference type="SAM" id="MobiDB-lite"/>
    </source>
</evidence>
<evidence type="ECO:0000313" key="3">
    <source>
        <dbReference type="Proteomes" id="UP001515480"/>
    </source>
</evidence>
<sequence length="214" mass="23423">MRQGRQRLHAAPEAPHSDNAPSGLPESLLRPTTAAPAGWAGRLLTEGGRRWSHCRRLSRRRAGGGASRGLGGPPNPIVWIVLEDRAVELLFLSLRVLPTPRGQMLSERRRHRRTVRARLLKLQRLCRLDFEPLGNGMSRGDGGGGVLALAPDLRVGAFPPSGGRVLQLRLLRDKLLYMAERSTRFGITSVCSSCAPVRGEVRWSCGHLVMAPPS</sequence>
<reference evidence="2 3" key="1">
    <citation type="journal article" date="2024" name="Science">
        <title>Giant polyketide synthase enzymes in the biosynthesis of giant marine polyether toxins.</title>
        <authorList>
            <person name="Fallon T.R."/>
            <person name="Shende V.V."/>
            <person name="Wierzbicki I.H."/>
            <person name="Pendleton A.L."/>
            <person name="Watervoot N.F."/>
            <person name="Auber R.P."/>
            <person name="Gonzalez D.J."/>
            <person name="Wisecaver J.H."/>
            <person name="Moore B.S."/>
        </authorList>
    </citation>
    <scope>NUCLEOTIDE SEQUENCE [LARGE SCALE GENOMIC DNA]</scope>
    <source>
        <strain evidence="2 3">12B1</strain>
    </source>
</reference>
<feature type="region of interest" description="Disordered" evidence="1">
    <location>
        <begin position="1"/>
        <end position="31"/>
    </location>
</feature>
<protein>
    <submittedName>
        <fullName evidence="2">Uncharacterized protein</fullName>
    </submittedName>
</protein>
<dbReference type="Proteomes" id="UP001515480">
    <property type="component" value="Unassembled WGS sequence"/>
</dbReference>